<dbReference type="PROSITE" id="PS51892">
    <property type="entry name" value="SUBTILASE"/>
    <property type="match status" value="1"/>
</dbReference>
<dbReference type="Proteomes" id="UP000790347">
    <property type="component" value="Unassembled WGS sequence"/>
</dbReference>
<dbReference type="InterPro" id="IPR023828">
    <property type="entry name" value="Peptidase_S8_Ser-AS"/>
</dbReference>
<dbReference type="Gene3D" id="3.30.70.850">
    <property type="entry name" value="Peptidase S8, pro-domain"/>
    <property type="match status" value="1"/>
</dbReference>
<evidence type="ECO:0000256" key="6">
    <source>
        <dbReference type="ARBA" id="ARBA00022801"/>
    </source>
</evidence>
<evidence type="ECO:0000259" key="17">
    <source>
        <dbReference type="PROSITE" id="PS51829"/>
    </source>
</evidence>
<dbReference type="PROSITE" id="PS00137">
    <property type="entry name" value="SUBTILASE_HIS"/>
    <property type="match status" value="1"/>
</dbReference>
<dbReference type="InterPro" id="IPR034182">
    <property type="entry name" value="Kexin/furin"/>
</dbReference>
<feature type="compositionally biased region" description="Polar residues" evidence="15">
    <location>
        <begin position="886"/>
        <end position="897"/>
    </location>
</feature>
<dbReference type="InterPro" id="IPR036852">
    <property type="entry name" value="Peptidase_S8/S53_dom_sf"/>
</dbReference>
<accession>A0A922HMR1</accession>
<dbReference type="EMBL" id="ASGP02000008">
    <property type="protein sequence ID" value="KAH9493598.1"/>
    <property type="molecule type" value="Genomic_DNA"/>
</dbReference>
<organism evidence="18 19">
    <name type="scientific">Dermatophagoides farinae</name>
    <name type="common">American house dust mite</name>
    <dbReference type="NCBI Taxonomy" id="6954"/>
    <lineage>
        <taxon>Eukaryota</taxon>
        <taxon>Metazoa</taxon>
        <taxon>Ecdysozoa</taxon>
        <taxon>Arthropoda</taxon>
        <taxon>Chelicerata</taxon>
        <taxon>Arachnida</taxon>
        <taxon>Acari</taxon>
        <taxon>Acariformes</taxon>
        <taxon>Sarcoptiformes</taxon>
        <taxon>Astigmata</taxon>
        <taxon>Psoroptidia</taxon>
        <taxon>Analgoidea</taxon>
        <taxon>Pyroglyphidae</taxon>
        <taxon>Dermatophagoidinae</taxon>
        <taxon>Dermatophagoides</taxon>
    </lineage>
</organism>
<feature type="transmembrane region" description="Helical" evidence="16">
    <location>
        <begin position="87"/>
        <end position="108"/>
    </location>
</feature>
<feature type="transmembrane region" description="Helical" evidence="16">
    <location>
        <begin position="917"/>
        <end position="939"/>
    </location>
</feature>
<keyword evidence="7 14" id="KW-0720">Serine protease</keyword>
<dbReference type="PANTHER" id="PTHR42884">
    <property type="entry name" value="PROPROTEIN CONVERTASE SUBTILISIN/KEXIN-RELATED"/>
    <property type="match status" value="1"/>
</dbReference>
<dbReference type="InterPro" id="IPR022398">
    <property type="entry name" value="Peptidase_S8_His-AS"/>
</dbReference>
<evidence type="ECO:0000313" key="18">
    <source>
        <dbReference type="EMBL" id="KAH9493598.1"/>
    </source>
</evidence>
<evidence type="ECO:0000256" key="11">
    <source>
        <dbReference type="ARBA" id="ARBA00035756"/>
    </source>
</evidence>
<keyword evidence="16" id="KW-0472">Membrane</keyword>
<evidence type="ECO:0000256" key="12">
    <source>
        <dbReference type="ARBA" id="ARBA00038993"/>
    </source>
</evidence>
<dbReference type="PROSITE" id="PS00136">
    <property type="entry name" value="SUBTILASE_ASP"/>
    <property type="match status" value="1"/>
</dbReference>
<dbReference type="InterPro" id="IPR002884">
    <property type="entry name" value="P_dom"/>
</dbReference>
<evidence type="ECO:0000256" key="13">
    <source>
        <dbReference type="PIRSR" id="PIRSR615500-1"/>
    </source>
</evidence>
<keyword evidence="16" id="KW-1133">Transmembrane helix</keyword>
<evidence type="ECO:0000256" key="3">
    <source>
        <dbReference type="ARBA" id="ARBA00022670"/>
    </source>
</evidence>
<feature type="active site" description="Charge relay system" evidence="13 14">
    <location>
        <position position="395"/>
    </location>
</feature>
<dbReference type="Pfam" id="PF16470">
    <property type="entry name" value="S8_pro-domain"/>
    <property type="match status" value="1"/>
</dbReference>
<dbReference type="SUPFAM" id="SSF52743">
    <property type="entry name" value="Subtilisin-like"/>
    <property type="match status" value="1"/>
</dbReference>
<keyword evidence="9" id="KW-1015">Disulfide bond</keyword>
<evidence type="ECO:0000256" key="5">
    <source>
        <dbReference type="ARBA" id="ARBA00022729"/>
    </source>
</evidence>
<feature type="domain" description="P/Homo B" evidence="17">
    <location>
        <begin position="643"/>
        <end position="771"/>
    </location>
</feature>
<feature type="region of interest" description="Disordered" evidence="15">
    <location>
        <begin position="882"/>
        <end position="911"/>
    </location>
</feature>
<evidence type="ECO:0000256" key="7">
    <source>
        <dbReference type="ARBA" id="ARBA00022825"/>
    </source>
</evidence>
<feature type="active site" description="Charge relay system" evidence="13 14">
    <location>
        <position position="354"/>
    </location>
</feature>
<keyword evidence="3 14" id="KW-0645">Protease</keyword>
<dbReference type="Pfam" id="PF01483">
    <property type="entry name" value="P_proprotein"/>
    <property type="match status" value="1"/>
</dbReference>
<dbReference type="InterPro" id="IPR023827">
    <property type="entry name" value="Peptidase_S8_Asp-AS"/>
</dbReference>
<dbReference type="SUPFAM" id="SSF49785">
    <property type="entry name" value="Galactose-binding domain-like"/>
    <property type="match status" value="1"/>
</dbReference>
<proteinExistence type="inferred from homology"/>
<dbReference type="InterPro" id="IPR008979">
    <property type="entry name" value="Galactose-bd-like_sf"/>
</dbReference>
<evidence type="ECO:0000256" key="1">
    <source>
        <dbReference type="ARBA" id="ARBA00001913"/>
    </source>
</evidence>
<name>A0A922HMR1_DERFA</name>
<evidence type="ECO:0000256" key="8">
    <source>
        <dbReference type="ARBA" id="ARBA00023145"/>
    </source>
</evidence>
<keyword evidence="10" id="KW-0325">Glycoprotein</keyword>
<dbReference type="Pfam" id="PF00082">
    <property type="entry name" value="Peptidase_S8"/>
    <property type="match status" value="1"/>
</dbReference>
<dbReference type="CDD" id="cd04059">
    <property type="entry name" value="Peptidases_S8_Protein_convertases_Kexins_Furin-like"/>
    <property type="match status" value="1"/>
</dbReference>
<keyword evidence="16" id="KW-0812">Transmembrane</keyword>
<keyword evidence="19" id="KW-1185">Reference proteome</keyword>
<evidence type="ECO:0000256" key="4">
    <source>
        <dbReference type="ARBA" id="ARBA00022685"/>
    </source>
</evidence>
<reference evidence="18" key="2">
    <citation type="journal article" date="2022" name="Res Sq">
        <title>Comparative Genomics Reveals Insights into the Divergent Evolution of Astigmatic Mites and Household Pest Adaptations.</title>
        <authorList>
            <person name="Xiong Q."/>
            <person name="Wan A.T.-Y."/>
            <person name="Liu X.-Y."/>
            <person name="Fung C.S.-H."/>
            <person name="Xiao X."/>
            <person name="Malainual N."/>
            <person name="Hou J."/>
            <person name="Wang L."/>
            <person name="Wang M."/>
            <person name="Yang K."/>
            <person name="Cui Y."/>
            <person name="Leung E."/>
            <person name="Nong W."/>
            <person name="Shin S.-K."/>
            <person name="Au S."/>
            <person name="Jeong K.Y."/>
            <person name="Chew F.T."/>
            <person name="Hui J."/>
            <person name="Leung T.F."/>
            <person name="Tungtrongchitr A."/>
            <person name="Zhong N."/>
            <person name="Liu Z."/>
            <person name="Tsui S."/>
        </authorList>
    </citation>
    <scope>NUCLEOTIDE SEQUENCE</scope>
    <source>
        <strain evidence="18">Derf</strain>
        <tissue evidence="18">Whole organism</tissue>
    </source>
</reference>
<dbReference type="FunFam" id="2.60.120.260:FF:000006">
    <property type="entry name" value="Proprotein convertase subtilisin/kexin type 5"/>
    <property type="match status" value="1"/>
</dbReference>
<dbReference type="GO" id="GO:0016486">
    <property type="term" value="P:peptide hormone processing"/>
    <property type="evidence" value="ECO:0007669"/>
    <property type="project" value="TreeGrafter"/>
</dbReference>
<keyword evidence="4" id="KW-0165">Cleavage on pair of basic residues</keyword>
<dbReference type="GO" id="GO:0005802">
    <property type="term" value="C:trans-Golgi network"/>
    <property type="evidence" value="ECO:0007669"/>
    <property type="project" value="TreeGrafter"/>
</dbReference>
<dbReference type="InterPro" id="IPR032815">
    <property type="entry name" value="S8_pro-domain"/>
</dbReference>
<evidence type="ECO:0000256" key="14">
    <source>
        <dbReference type="PROSITE-ProRule" id="PRU01240"/>
    </source>
</evidence>
<reference evidence="18" key="1">
    <citation type="submission" date="2013-05" db="EMBL/GenBank/DDBJ databases">
        <authorList>
            <person name="Yim A.K.Y."/>
            <person name="Chan T.F."/>
            <person name="Ji K.M."/>
            <person name="Liu X.Y."/>
            <person name="Zhou J.W."/>
            <person name="Li R.Q."/>
            <person name="Yang K.Y."/>
            <person name="Li J."/>
            <person name="Li M."/>
            <person name="Law P.T.W."/>
            <person name="Wu Y.L."/>
            <person name="Cai Z.L."/>
            <person name="Qin H."/>
            <person name="Bao Y."/>
            <person name="Leung R.K.K."/>
            <person name="Ng P.K.S."/>
            <person name="Zou J."/>
            <person name="Zhong X.J."/>
            <person name="Ran P.X."/>
            <person name="Zhong N.S."/>
            <person name="Liu Z.G."/>
            <person name="Tsui S.K.W."/>
        </authorList>
    </citation>
    <scope>NUCLEOTIDE SEQUENCE</scope>
    <source>
        <strain evidence="18">Derf</strain>
        <tissue evidence="18">Whole organism</tissue>
    </source>
</reference>
<dbReference type="FunFam" id="3.40.50.200:FF:000001">
    <property type="entry name" value="Furin 2, isoform B"/>
    <property type="match status" value="1"/>
</dbReference>
<dbReference type="Gene3D" id="3.40.50.200">
    <property type="entry name" value="Peptidase S8/S53 domain"/>
    <property type="match status" value="1"/>
</dbReference>
<comment type="caution">
    <text evidence="18">The sequence shown here is derived from an EMBL/GenBank/DDBJ whole genome shotgun (WGS) entry which is preliminary data.</text>
</comment>
<dbReference type="PROSITE" id="PS51829">
    <property type="entry name" value="P_HOMO_B"/>
    <property type="match status" value="1"/>
</dbReference>
<protein>
    <recommendedName>
        <fullName evidence="12">furin</fullName>
        <ecNumber evidence="12">3.4.21.75</ecNumber>
    </recommendedName>
</protein>
<evidence type="ECO:0000256" key="15">
    <source>
        <dbReference type="SAM" id="MobiDB-lite"/>
    </source>
</evidence>
<evidence type="ECO:0000256" key="16">
    <source>
        <dbReference type="SAM" id="Phobius"/>
    </source>
</evidence>
<dbReference type="InterPro" id="IPR000209">
    <property type="entry name" value="Peptidase_S8/S53_dom"/>
</dbReference>
<keyword evidence="6 14" id="KW-0378">Hydrolase</keyword>
<dbReference type="SUPFAM" id="SSF54897">
    <property type="entry name" value="Protease propeptides/inhibitors"/>
    <property type="match status" value="1"/>
</dbReference>
<evidence type="ECO:0000256" key="9">
    <source>
        <dbReference type="ARBA" id="ARBA00023157"/>
    </source>
</evidence>
<comment type="catalytic activity">
    <reaction evidence="11">
        <text>Release of mature proteins from their proproteins by cleavage of -Arg-Xaa-Yaa-Arg-|-Zaa- bonds, where Xaa can be any amino acid and Yaa is Arg or Lys. Releases albumin, complement component C3 and von Willebrand factor from their respective precursors.</text>
        <dbReference type="EC" id="3.4.21.75"/>
    </reaction>
</comment>
<evidence type="ECO:0000256" key="2">
    <source>
        <dbReference type="ARBA" id="ARBA00005325"/>
    </source>
</evidence>
<dbReference type="PROSITE" id="PS00138">
    <property type="entry name" value="SUBTILASE_SER"/>
    <property type="match status" value="1"/>
</dbReference>
<dbReference type="PRINTS" id="PR00723">
    <property type="entry name" value="SUBTILISIN"/>
</dbReference>
<dbReference type="Gene3D" id="2.60.120.260">
    <property type="entry name" value="Galactose-binding domain-like"/>
    <property type="match status" value="1"/>
</dbReference>
<dbReference type="GO" id="GO:0004252">
    <property type="term" value="F:serine-type endopeptidase activity"/>
    <property type="evidence" value="ECO:0007669"/>
    <property type="project" value="UniProtKB-UniRule"/>
</dbReference>
<comment type="similarity">
    <text evidence="2">Belongs to the peptidase S8 family. Furin subfamily.</text>
</comment>
<sequence length="942" mass="105886">MWTLFNSSTSKFQQQNDNYKSCDDDHLINSHSNSLEIIIMPITTTNNSSSNNNNNNSSSKKSYKHHLIFGYSNRINRIIGIKNNNNGGWLSILISLIMICAFVHYRILYCHCLSIHHNNSNVNINNLPNSPNQRSQSTLLDDINERYDHDPSLLHQNNHHHRSKRLFSDQFVVRIHGGDEFARQLANDHDFTYLGHIIDDYYHLMHRKVAKRSAELYPSDNNNHEPTSSFHHHPSVLSIEQQPLNHRTKRDFISNTHLNLNTAHSVSNSHRLDVVPYYMRPPLPAQPPCENNLPLLPFPFDHNEFVQGGKRVRFDDPQWPRMWYLNRGNNLDMDVVEAWEKNITGKGVVVTILDDGLEKDHPDLVTNYDPDASYDVNGFDNDPMPRYDIIDSNRHGTRCAGEVAANANNSVCAVGVAFDAKVGGIRMLDGDVTDAVEARSLGYNPQHIHIYSASWGPDDDGRTVDGPGKMAVKAFENGIRNGRNGKGSIFVWASGNGGREKDNCNCDGYTNSIWTLSISSATEKGSIPWYSEACSATLASTYSSGSFGERQIVTTDLHHGCTSSHTGTSASAPLAAGICALALEANNNLTWRDMQHIVVLSAKRKNLEGNWMENGVGLNVSHWFGYGLINASAMVDYAREWVPVPEQTKCIFKGKVNELSKAKNTLSYALNVTCNELMYMEHVQVVVNLTTPKRGDIEIEIRSPAGTRSTLLTKRPKDNSVLGFSNWPFMTVHFWGESPNGQWTLYINSTGRHNNTLLHGWKLIMHGTREFPFGKSYYPKRSKPQLLLNDKKTVINDFANNQIDMHPSPSRYANRMINNNGSGGPINRFTFFGNNNNNNGRIYNHSRTFNNGRLTIIGEPDRGGGGGVVDHKQQNERQQIPFIPKQIQSNPHSLRGQSSSVSSGYDPFSSSSKKIELSIGCHIMIMIMMMMMTLSSIMMKLL</sequence>
<dbReference type="InterPro" id="IPR015500">
    <property type="entry name" value="Peptidase_S8_subtilisin-rel"/>
</dbReference>
<comment type="cofactor">
    <cofactor evidence="1">
        <name>Ca(2+)</name>
        <dbReference type="ChEBI" id="CHEBI:29108"/>
    </cofactor>
</comment>
<feature type="active site" description="Charge relay system" evidence="13 14">
    <location>
        <position position="569"/>
    </location>
</feature>
<dbReference type="EC" id="3.4.21.75" evidence="12"/>
<evidence type="ECO:0000313" key="19">
    <source>
        <dbReference type="Proteomes" id="UP000790347"/>
    </source>
</evidence>
<keyword evidence="5" id="KW-0732">Signal</keyword>
<gene>
    <name evidence="18" type="ORF">DERF_014337</name>
</gene>
<dbReference type="GO" id="GO:0000139">
    <property type="term" value="C:Golgi membrane"/>
    <property type="evidence" value="ECO:0007669"/>
    <property type="project" value="TreeGrafter"/>
</dbReference>
<dbReference type="PANTHER" id="PTHR42884:SF3">
    <property type="entry name" value="FURIN-LIKE PROTEASE 1, ISOFORMS 1_1-X_2"/>
    <property type="match status" value="1"/>
</dbReference>
<dbReference type="AlphaFoldDB" id="A0A922HMR1"/>
<dbReference type="InterPro" id="IPR038466">
    <property type="entry name" value="S8_pro-domain_sf"/>
</dbReference>
<keyword evidence="8" id="KW-0865">Zymogen</keyword>
<evidence type="ECO:0000256" key="10">
    <source>
        <dbReference type="ARBA" id="ARBA00023180"/>
    </source>
</evidence>